<sequence length="336" mass="37429">MSTISTALRNFKEPTKEQLTQIFFSLPSVGSLDGTEKTIDQHVEKMDINAVLSFGVQGVEDSYAGKLHLIAPYLAFTSLDKKSVRFTIPLSTIRRVERRNARAGIYALSLSTWHGMKIIVQLTSLRPTADQFCSLLRDALKIELQRGQMKQVKGFVKTCYSEALVSETSTVADNEREDGSLISEEKENAAPRESTYHGGLGLRFKFPGDPKNSGPPIYEVGLPNRLRGEMWETLSGSMYLRFSNPGYYEDLLKKNEGRVSTSTEDIEKDLHRSLPEYAGYQSEEGISALRRVLQAYSFKNPELGYCQVCSICSGDIGEVLTRIGQAMNILAAAILM</sequence>
<dbReference type="AlphaFoldDB" id="A0A9P7G366"/>
<dbReference type="SUPFAM" id="SSF47923">
    <property type="entry name" value="Ypt/Rab-GAP domain of gyp1p"/>
    <property type="match status" value="1"/>
</dbReference>
<evidence type="ECO:0000313" key="3">
    <source>
        <dbReference type="EMBL" id="KAG5642156.1"/>
    </source>
</evidence>
<proteinExistence type="predicted"/>
<dbReference type="PANTHER" id="PTHR47219">
    <property type="entry name" value="RAB GTPASE-ACTIVATING PROTEIN 1-LIKE"/>
    <property type="match status" value="1"/>
</dbReference>
<dbReference type="PROSITE" id="PS50086">
    <property type="entry name" value="TBC_RABGAP"/>
    <property type="match status" value="1"/>
</dbReference>
<dbReference type="PANTHER" id="PTHR47219:SF20">
    <property type="entry name" value="TBC1 DOMAIN FAMILY MEMBER 2B"/>
    <property type="match status" value="1"/>
</dbReference>
<organism evidence="3 4">
    <name type="scientific">Asterophora parasitica</name>
    <dbReference type="NCBI Taxonomy" id="117018"/>
    <lineage>
        <taxon>Eukaryota</taxon>
        <taxon>Fungi</taxon>
        <taxon>Dikarya</taxon>
        <taxon>Basidiomycota</taxon>
        <taxon>Agaricomycotina</taxon>
        <taxon>Agaricomycetes</taxon>
        <taxon>Agaricomycetidae</taxon>
        <taxon>Agaricales</taxon>
        <taxon>Tricholomatineae</taxon>
        <taxon>Lyophyllaceae</taxon>
        <taxon>Asterophora</taxon>
    </lineage>
</organism>
<dbReference type="GO" id="GO:0005096">
    <property type="term" value="F:GTPase activator activity"/>
    <property type="evidence" value="ECO:0007669"/>
    <property type="project" value="TreeGrafter"/>
</dbReference>
<feature type="domain" description="Rab-GAP TBC" evidence="2">
    <location>
        <begin position="221"/>
        <end position="336"/>
    </location>
</feature>
<evidence type="ECO:0000313" key="4">
    <source>
        <dbReference type="Proteomes" id="UP000775547"/>
    </source>
</evidence>
<name>A0A9P7G366_9AGAR</name>
<reference evidence="3" key="2">
    <citation type="submission" date="2021-10" db="EMBL/GenBank/DDBJ databases">
        <title>Phylogenomics reveals ancestral predisposition of the termite-cultivated fungus Termitomyces towards a domesticated lifestyle.</title>
        <authorList>
            <person name="Auxier B."/>
            <person name="Grum-Grzhimaylo A."/>
            <person name="Cardenas M.E."/>
            <person name="Lodge J.D."/>
            <person name="Laessoe T."/>
            <person name="Pedersen O."/>
            <person name="Smith M.E."/>
            <person name="Kuyper T.W."/>
            <person name="Franco-Molano E.A."/>
            <person name="Baroni T.J."/>
            <person name="Aanen D.K."/>
        </authorList>
    </citation>
    <scope>NUCLEOTIDE SEQUENCE</scope>
    <source>
        <strain evidence="3">AP01</strain>
        <tissue evidence="3">Mycelium</tissue>
    </source>
</reference>
<gene>
    <name evidence="3" type="ORF">DXG03_003540</name>
</gene>
<dbReference type="InterPro" id="IPR050302">
    <property type="entry name" value="Rab_GAP_TBC_domain"/>
</dbReference>
<dbReference type="Gene3D" id="1.10.8.270">
    <property type="entry name" value="putative rabgap domain of human tbc1 domain family member 14 like domains"/>
    <property type="match status" value="1"/>
</dbReference>
<evidence type="ECO:0000256" key="1">
    <source>
        <dbReference type="SAM" id="MobiDB-lite"/>
    </source>
</evidence>
<dbReference type="InterPro" id="IPR000195">
    <property type="entry name" value="Rab-GAP-TBC_dom"/>
</dbReference>
<dbReference type="GO" id="GO:0031267">
    <property type="term" value="F:small GTPase binding"/>
    <property type="evidence" value="ECO:0007669"/>
    <property type="project" value="TreeGrafter"/>
</dbReference>
<reference evidence="3" key="1">
    <citation type="submission" date="2020-07" db="EMBL/GenBank/DDBJ databases">
        <authorList>
            <person name="Nieuwenhuis M."/>
            <person name="Van De Peppel L.J.J."/>
        </authorList>
    </citation>
    <scope>NUCLEOTIDE SEQUENCE</scope>
    <source>
        <strain evidence="3">AP01</strain>
        <tissue evidence="3">Mycelium</tissue>
    </source>
</reference>
<dbReference type="Pfam" id="PF00566">
    <property type="entry name" value="RabGAP-TBC"/>
    <property type="match status" value="1"/>
</dbReference>
<protein>
    <recommendedName>
        <fullName evidence="2">Rab-GAP TBC domain-containing protein</fullName>
    </recommendedName>
</protein>
<comment type="caution">
    <text evidence="3">The sequence shown here is derived from an EMBL/GenBank/DDBJ whole genome shotgun (WGS) entry which is preliminary data.</text>
</comment>
<dbReference type="OrthoDB" id="17687at2759"/>
<dbReference type="EMBL" id="JABCKV010000211">
    <property type="protein sequence ID" value="KAG5642156.1"/>
    <property type="molecule type" value="Genomic_DNA"/>
</dbReference>
<feature type="region of interest" description="Disordered" evidence="1">
    <location>
        <begin position="174"/>
        <end position="195"/>
    </location>
</feature>
<feature type="compositionally biased region" description="Basic and acidic residues" evidence="1">
    <location>
        <begin position="174"/>
        <end position="190"/>
    </location>
</feature>
<dbReference type="InterPro" id="IPR035969">
    <property type="entry name" value="Rab-GAP_TBC_sf"/>
</dbReference>
<keyword evidence="4" id="KW-1185">Reference proteome</keyword>
<dbReference type="Proteomes" id="UP000775547">
    <property type="component" value="Unassembled WGS sequence"/>
</dbReference>
<accession>A0A9P7G366</accession>
<evidence type="ECO:0000259" key="2">
    <source>
        <dbReference type="PROSITE" id="PS50086"/>
    </source>
</evidence>